<dbReference type="RefSeq" id="WP_043389222.1">
    <property type="nucleotide sequence ID" value="NZ_JPMI01000008.1"/>
</dbReference>
<feature type="transmembrane region" description="Helical" evidence="1">
    <location>
        <begin position="36"/>
        <end position="57"/>
    </location>
</feature>
<evidence type="ECO:0000259" key="2">
    <source>
        <dbReference type="Pfam" id="PF25919"/>
    </source>
</evidence>
<organism evidence="3 4">
    <name type="scientific">Archangium violaceum Cb vi76</name>
    <dbReference type="NCBI Taxonomy" id="1406225"/>
    <lineage>
        <taxon>Bacteria</taxon>
        <taxon>Pseudomonadati</taxon>
        <taxon>Myxococcota</taxon>
        <taxon>Myxococcia</taxon>
        <taxon>Myxococcales</taxon>
        <taxon>Cystobacterineae</taxon>
        <taxon>Archangiaceae</taxon>
        <taxon>Archangium</taxon>
    </lineage>
</organism>
<dbReference type="SUPFAM" id="SSF111369">
    <property type="entry name" value="HlyD-like secretion proteins"/>
    <property type="match status" value="1"/>
</dbReference>
<dbReference type="Pfam" id="PF25919">
    <property type="entry name" value="BSH_CusB"/>
    <property type="match status" value="1"/>
</dbReference>
<dbReference type="Proteomes" id="UP000028547">
    <property type="component" value="Unassembled WGS sequence"/>
</dbReference>
<keyword evidence="1" id="KW-0812">Transmembrane</keyword>
<keyword evidence="1" id="KW-0472">Membrane</keyword>
<name>A0A084T1I9_9BACT</name>
<evidence type="ECO:0000313" key="4">
    <source>
        <dbReference type="Proteomes" id="UP000028547"/>
    </source>
</evidence>
<accession>A0A084T1I9</accession>
<dbReference type="EMBL" id="JPMI01000008">
    <property type="protein sequence ID" value="KFA94574.1"/>
    <property type="molecule type" value="Genomic_DNA"/>
</dbReference>
<reference evidence="3 4" key="1">
    <citation type="submission" date="2014-07" db="EMBL/GenBank/DDBJ databases">
        <title>Draft Genome Sequence of Gephyronic Acid Producer, Cystobacter violaceus Strain Cb vi76.</title>
        <authorList>
            <person name="Stevens D.C."/>
            <person name="Young J."/>
            <person name="Carmichael R."/>
            <person name="Tan J."/>
            <person name="Taylor R.E."/>
        </authorList>
    </citation>
    <scope>NUCLEOTIDE SEQUENCE [LARGE SCALE GENOMIC DNA]</scope>
    <source>
        <strain evidence="3 4">Cb vi76</strain>
    </source>
</reference>
<protein>
    <submittedName>
        <fullName evidence="3">RND transporter</fullName>
    </submittedName>
</protein>
<proteinExistence type="predicted"/>
<feature type="domain" description="CusB-like barrel-sandwich hybrid" evidence="2">
    <location>
        <begin position="74"/>
        <end position="185"/>
    </location>
</feature>
<dbReference type="AlphaFoldDB" id="A0A084T1I9"/>
<comment type="caution">
    <text evidence="3">The sequence shown here is derived from an EMBL/GenBank/DDBJ whole genome shotgun (WGS) entry which is preliminary data.</text>
</comment>
<gene>
    <name evidence="3" type="ORF">Q664_02025</name>
</gene>
<dbReference type="InterPro" id="IPR058790">
    <property type="entry name" value="BSH_CusB"/>
</dbReference>
<keyword evidence="1" id="KW-1133">Transmembrane helix</keyword>
<dbReference type="Gene3D" id="2.40.50.100">
    <property type="match status" value="2"/>
</dbReference>
<evidence type="ECO:0000313" key="3">
    <source>
        <dbReference type="EMBL" id="KFA94574.1"/>
    </source>
</evidence>
<sequence length="314" mass="34820">MSAAPERLFRQEALEHHGRSEVQGSLLKLTPIWARVAYWLVLVLCVTVGVGLAIVSIHDYAQGPVLIQVKGLEEVSATSGGRVSRILVKRGQQVRAGEPLVELYSGGETAELERANEEFRAQLAARLLDPQDGAARQSLASLRAQLDLSGARLSERTLKATVDGWVREIRVREGQHISVGDRVATLMKEGTESYALALVPGQYRPMLQQGQSMRLELQGFAYLYQDLEVTHVSDELLGPAEVKRYLGADLGDVVTLTGPVVAVEARLPHDTFRVQHYNYRFYNGMLGTARVRVRSRNGWSMLIPAIDLLRRDRG</sequence>
<dbReference type="InterPro" id="IPR050739">
    <property type="entry name" value="MFP"/>
</dbReference>
<evidence type="ECO:0000256" key="1">
    <source>
        <dbReference type="SAM" id="Phobius"/>
    </source>
</evidence>
<dbReference type="PANTHER" id="PTHR30386">
    <property type="entry name" value="MEMBRANE FUSION SUBUNIT OF EMRAB-TOLC MULTIDRUG EFFLUX PUMP"/>
    <property type="match status" value="1"/>
</dbReference>